<dbReference type="Gene3D" id="3.90.220.20">
    <property type="entry name" value="DNA methylase specificity domains"/>
    <property type="match status" value="1"/>
</dbReference>
<dbReference type="PANTHER" id="PTHR30408">
    <property type="entry name" value="TYPE-1 RESTRICTION ENZYME ECOKI SPECIFICITY PROTEIN"/>
    <property type="match status" value="1"/>
</dbReference>
<sequence>MKRVETAVPQISPEVRLSDVAKVFAGVGISRGETVARLEGRMPIIGVRDLQDGFVAGREALETAPFSSPSKAAVYTVQADDILVTGRGTLLKFGLVGDETVGAVASANIIVVRPGSSTIGGALFAILSSDVFRPKIEVLRRGATTLLSLSPKDLAKLEINLPPLSEQERIAALVRDAQVAYRTALEAAEIRRSLARRLIDARLFGVNQNH</sequence>
<reference evidence="5" key="1">
    <citation type="submission" date="2022-12" db="EMBL/GenBank/DDBJ databases">
        <title>Paracoccus sp. EF6 isolated from a lake water.</title>
        <authorList>
            <person name="Liu H."/>
        </authorList>
    </citation>
    <scope>NUCLEOTIDE SEQUENCE</scope>
    <source>
        <strain evidence="5">EF6</strain>
    </source>
</reference>
<evidence type="ECO:0000256" key="2">
    <source>
        <dbReference type="ARBA" id="ARBA00022747"/>
    </source>
</evidence>
<comment type="similarity">
    <text evidence="1">Belongs to the type-I restriction system S methylase family.</text>
</comment>
<protein>
    <submittedName>
        <fullName evidence="5">Restriction endonuclease subunit S</fullName>
        <ecNumber evidence="5">3.1.21.-</ecNumber>
    </submittedName>
</protein>
<dbReference type="Proteomes" id="UP001149822">
    <property type="component" value="Unassembled WGS sequence"/>
</dbReference>
<evidence type="ECO:0000256" key="1">
    <source>
        <dbReference type="ARBA" id="ARBA00010923"/>
    </source>
</evidence>
<proteinExistence type="inferred from homology"/>
<dbReference type="EC" id="3.1.21.-" evidence="5"/>
<accession>A0ABT4J9Y7</accession>
<dbReference type="InterPro" id="IPR052021">
    <property type="entry name" value="Type-I_RS_S_subunit"/>
</dbReference>
<dbReference type="PANTHER" id="PTHR30408:SF12">
    <property type="entry name" value="TYPE I RESTRICTION ENZYME MJAVIII SPECIFICITY SUBUNIT"/>
    <property type="match status" value="1"/>
</dbReference>
<dbReference type="GO" id="GO:0016787">
    <property type="term" value="F:hydrolase activity"/>
    <property type="evidence" value="ECO:0007669"/>
    <property type="project" value="UniProtKB-KW"/>
</dbReference>
<name>A0ABT4J9Y7_9RHOB</name>
<keyword evidence="5" id="KW-0540">Nuclease</keyword>
<evidence type="ECO:0000259" key="4">
    <source>
        <dbReference type="Pfam" id="PF01420"/>
    </source>
</evidence>
<dbReference type="RefSeq" id="WP_268943605.1">
    <property type="nucleotide sequence ID" value="NZ_JAPTYD010000040.1"/>
</dbReference>
<keyword evidence="5" id="KW-0378">Hydrolase</keyword>
<dbReference type="SUPFAM" id="SSF116734">
    <property type="entry name" value="DNA methylase specificity domain"/>
    <property type="match status" value="1"/>
</dbReference>
<keyword evidence="2" id="KW-0680">Restriction system</keyword>
<keyword evidence="6" id="KW-1185">Reference proteome</keyword>
<dbReference type="InterPro" id="IPR044946">
    <property type="entry name" value="Restrct_endonuc_typeI_TRD_sf"/>
</dbReference>
<evidence type="ECO:0000313" key="5">
    <source>
        <dbReference type="EMBL" id="MCZ0963515.1"/>
    </source>
</evidence>
<comment type="caution">
    <text evidence="5">The sequence shown here is derived from an EMBL/GenBank/DDBJ whole genome shotgun (WGS) entry which is preliminary data.</text>
</comment>
<dbReference type="InterPro" id="IPR000055">
    <property type="entry name" value="Restrct_endonuc_typeI_TRD"/>
</dbReference>
<organism evidence="5 6">
    <name type="scientific">Paracoccus benzoatiresistens</name>
    <dbReference type="NCBI Taxonomy" id="2997341"/>
    <lineage>
        <taxon>Bacteria</taxon>
        <taxon>Pseudomonadati</taxon>
        <taxon>Pseudomonadota</taxon>
        <taxon>Alphaproteobacteria</taxon>
        <taxon>Rhodobacterales</taxon>
        <taxon>Paracoccaceae</taxon>
        <taxon>Paracoccus</taxon>
    </lineage>
</organism>
<gene>
    <name evidence="5" type="ORF">OU682_18070</name>
</gene>
<evidence type="ECO:0000313" key="6">
    <source>
        <dbReference type="Proteomes" id="UP001149822"/>
    </source>
</evidence>
<keyword evidence="3" id="KW-0238">DNA-binding</keyword>
<dbReference type="Pfam" id="PF01420">
    <property type="entry name" value="Methylase_S"/>
    <property type="match status" value="1"/>
</dbReference>
<keyword evidence="5" id="KW-0255">Endonuclease</keyword>
<dbReference type="GO" id="GO:0004519">
    <property type="term" value="F:endonuclease activity"/>
    <property type="evidence" value="ECO:0007669"/>
    <property type="project" value="UniProtKB-KW"/>
</dbReference>
<evidence type="ECO:0000256" key="3">
    <source>
        <dbReference type="ARBA" id="ARBA00023125"/>
    </source>
</evidence>
<dbReference type="EMBL" id="JAPTYD010000040">
    <property type="protein sequence ID" value="MCZ0963515.1"/>
    <property type="molecule type" value="Genomic_DNA"/>
</dbReference>
<feature type="domain" description="Type I restriction modification DNA specificity" evidence="4">
    <location>
        <begin position="14"/>
        <end position="173"/>
    </location>
</feature>